<feature type="compositionally biased region" description="Polar residues" evidence="10">
    <location>
        <begin position="168"/>
        <end position="189"/>
    </location>
</feature>
<dbReference type="PANTHER" id="PTHR12322">
    <property type="entry name" value="DOUBLESEX AND MAB-3 RELATED TRANSCRIPTION FACTOR DMRT"/>
    <property type="match status" value="1"/>
</dbReference>
<comment type="subcellular location">
    <subcellularLocation>
        <location evidence="9">Nucleus</location>
    </subcellularLocation>
</comment>
<dbReference type="SMART" id="SM00301">
    <property type="entry name" value="DM"/>
    <property type="match status" value="1"/>
</dbReference>
<evidence type="ECO:0000256" key="9">
    <source>
        <dbReference type="PROSITE-ProRule" id="PRU00070"/>
    </source>
</evidence>
<dbReference type="PROSITE" id="PS40000">
    <property type="entry name" value="DM_1"/>
    <property type="match status" value="1"/>
</dbReference>
<dbReference type="FunFam" id="4.10.1040.10:FF:000001">
    <property type="entry name" value="doublesex- and mab-3-related transcription factor 1"/>
    <property type="match status" value="1"/>
</dbReference>
<dbReference type="GO" id="GO:0000978">
    <property type="term" value="F:RNA polymerase II cis-regulatory region sequence-specific DNA binding"/>
    <property type="evidence" value="ECO:0007669"/>
    <property type="project" value="TreeGrafter"/>
</dbReference>
<dbReference type="InterPro" id="IPR026607">
    <property type="entry name" value="DMRT"/>
</dbReference>
<dbReference type="GO" id="GO:0005634">
    <property type="term" value="C:nucleus"/>
    <property type="evidence" value="ECO:0007669"/>
    <property type="project" value="UniProtKB-SubCell"/>
</dbReference>
<sequence>MDLRPELPTVSSASQVHPGAAAAAAAAAASIPVSMAGNLLRGPPLLLRAADKYPRTPKCARCRNHGVVSALKGHKRYCRWKDCMCAKCTLIAERQRVMAAQVALRRQQAQEENEARELQLLYGTAEGLALAAANGIIPPRPNYEVFSSVGSESNSDSSIQKYDLFPKSQLSGSNTPQQAAGKSASTESDSAPGISSPDGRHGGSGSENGDSESFISSPVSKPLKDGGETPGSVSSLGSDSGSETDKDEQEPSPSSAASRHMNAIDILTRVFPSHKRSVLELVLQGCGKDVVQAIEQILTNSGAQTSNKGGPDETWTAERMLQNAQQPPPSSASSTTPTRPMLPGAMTLSNRSAFSPLQPNAPHFGADPSTYPLGTHLGLNPLRLAYSAHSRGLAFMTPYSTTGLMPTLGFRPPMDYAFSDLIRDRTMLHKEQGYAGGLYGPLVNNTPEKQ</sequence>
<reference evidence="12" key="1">
    <citation type="submission" date="2023-08" db="EMBL/GenBank/DDBJ databases">
        <authorList>
            <person name="Alioto T."/>
            <person name="Alioto T."/>
            <person name="Gomez Garrido J."/>
        </authorList>
    </citation>
    <scope>NUCLEOTIDE SEQUENCE</scope>
</reference>
<evidence type="ECO:0000313" key="13">
    <source>
        <dbReference type="Proteomes" id="UP001178508"/>
    </source>
</evidence>
<dbReference type="AlphaFoldDB" id="A0AAV1FIB6"/>
<dbReference type="InterPro" id="IPR046472">
    <property type="entry name" value="DMRT5_1_DMB_dom"/>
</dbReference>
<feature type="region of interest" description="Disordered" evidence="10">
    <location>
        <begin position="322"/>
        <end position="367"/>
    </location>
</feature>
<dbReference type="Pfam" id="PF20624">
    <property type="entry name" value="DMRT5_DMB"/>
    <property type="match status" value="1"/>
</dbReference>
<keyword evidence="3 9" id="KW-0862">Zinc</keyword>
<dbReference type="Pfam" id="PF03474">
    <property type="entry name" value="DMA"/>
    <property type="match status" value="1"/>
</dbReference>
<feature type="DNA-binding region" description="DM" evidence="9">
    <location>
        <begin position="59"/>
        <end position="106"/>
    </location>
</feature>
<evidence type="ECO:0000256" key="5">
    <source>
        <dbReference type="ARBA" id="ARBA00023242"/>
    </source>
</evidence>
<keyword evidence="4 9" id="KW-0238">DNA-binding</keyword>
<dbReference type="Proteomes" id="UP001178508">
    <property type="component" value="Chromosome 7"/>
</dbReference>
<dbReference type="GO" id="GO:0007548">
    <property type="term" value="P:sex differentiation"/>
    <property type="evidence" value="ECO:0007669"/>
    <property type="project" value="TreeGrafter"/>
</dbReference>
<feature type="domain" description="DM" evidence="11">
    <location>
        <begin position="59"/>
        <end position="106"/>
    </location>
</feature>
<evidence type="ECO:0000313" key="12">
    <source>
        <dbReference type="EMBL" id="CAJ1060524.1"/>
    </source>
</evidence>
<evidence type="ECO:0000256" key="1">
    <source>
        <dbReference type="ARBA" id="ARBA00006834"/>
    </source>
</evidence>
<dbReference type="InterPro" id="IPR005173">
    <property type="entry name" value="DMA"/>
</dbReference>
<evidence type="ECO:0000256" key="3">
    <source>
        <dbReference type="ARBA" id="ARBA00022833"/>
    </source>
</evidence>
<proteinExistence type="inferred from homology"/>
<dbReference type="InterPro" id="IPR001275">
    <property type="entry name" value="DM_DNA-bd"/>
</dbReference>
<dbReference type="EMBL" id="OY660870">
    <property type="protein sequence ID" value="CAJ1060524.1"/>
    <property type="molecule type" value="Genomic_DNA"/>
</dbReference>
<dbReference type="GO" id="GO:0000981">
    <property type="term" value="F:DNA-binding transcription factor activity, RNA polymerase II-specific"/>
    <property type="evidence" value="ECO:0007669"/>
    <property type="project" value="TreeGrafter"/>
</dbReference>
<dbReference type="SUPFAM" id="SSF82927">
    <property type="entry name" value="Cysteine-rich DNA binding domain, (DM domain)"/>
    <property type="match status" value="1"/>
</dbReference>
<evidence type="ECO:0000256" key="7">
    <source>
        <dbReference type="ARBA" id="ARBA00034335"/>
    </source>
</evidence>
<dbReference type="PROSITE" id="PS50809">
    <property type="entry name" value="DM_2"/>
    <property type="match status" value="1"/>
</dbReference>
<dbReference type="Gene3D" id="4.10.1040.10">
    <property type="entry name" value="DM DNA-binding domain"/>
    <property type="match status" value="1"/>
</dbReference>
<dbReference type="InterPro" id="IPR009060">
    <property type="entry name" value="UBA-like_sf"/>
</dbReference>
<dbReference type="PANTHER" id="PTHR12322:SF76">
    <property type="entry name" value="DOUBLESEX- AND MAB-3-RELATED TRANSCRIPTION FACTOR A2"/>
    <property type="match status" value="1"/>
</dbReference>
<accession>A0AAV1FIB6</accession>
<comment type="function">
    <text evidence="6">May be involved in sexual development.</text>
</comment>
<dbReference type="InterPro" id="IPR036407">
    <property type="entry name" value="DM_DNA-bd_sf"/>
</dbReference>
<comment type="similarity">
    <text evidence="1">Belongs to the DMRT family.</text>
</comment>
<keyword evidence="13" id="KW-1185">Reference proteome</keyword>
<evidence type="ECO:0000256" key="4">
    <source>
        <dbReference type="ARBA" id="ARBA00023125"/>
    </source>
</evidence>
<feature type="region of interest" description="Disordered" evidence="10">
    <location>
        <begin position="166"/>
        <end position="260"/>
    </location>
</feature>
<protein>
    <recommendedName>
        <fullName evidence="7">Doublesex- and mab-3-related transcription factor A2</fullName>
    </recommendedName>
    <alternativeName>
        <fullName evidence="8">Doublesex- and mab-3-related transcription factor 5</fullName>
    </alternativeName>
</protein>
<name>A0AAV1FIB6_XYRNO</name>
<feature type="compositionally biased region" description="Polar residues" evidence="10">
    <location>
        <begin position="347"/>
        <end position="358"/>
    </location>
</feature>
<evidence type="ECO:0000256" key="2">
    <source>
        <dbReference type="ARBA" id="ARBA00022723"/>
    </source>
</evidence>
<dbReference type="Pfam" id="PF00751">
    <property type="entry name" value="DM"/>
    <property type="match status" value="1"/>
</dbReference>
<keyword evidence="2 9" id="KW-0479">Metal-binding</keyword>
<organism evidence="12 13">
    <name type="scientific">Xyrichtys novacula</name>
    <name type="common">Pearly razorfish</name>
    <name type="synonym">Hemipteronotus novacula</name>
    <dbReference type="NCBI Taxonomy" id="13765"/>
    <lineage>
        <taxon>Eukaryota</taxon>
        <taxon>Metazoa</taxon>
        <taxon>Chordata</taxon>
        <taxon>Craniata</taxon>
        <taxon>Vertebrata</taxon>
        <taxon>Euteleostomi</taxon>
        <taxon>Actinopterygii</taxon>
        <taxon>Neopterygii</taxon>
        <taxon>Teleostei</taxon>
        <taxon>Neoteleostei</taxon>
        <taxon>Acanthomorphata</taxon>
        <taxon>Eupercaria</taxon>
        <taxon>Labriformes</taxon>
        <taxon>Labridae</taxon>
        <taxon>Xyrichtys</taxon>
    </lineage>
</organism>
<dbReference type="GO" id="GO:0046872">
    <property type="term" value="F:metal ion binding"/>
    <property type="evidence" value="ECO:0007669"/>
    <property type="project" value="UniProtKB-KW"/>
</dbReference>
<evidence type="ECO:0000256" key="6">
    <source>
        <dbReference type="ARBA" id="ARBA00034300"/>
    </source>
</evidence>
<keyword evidence="5 9" id="KW-0539">Nucleus</keyword>
<dbReference type="SUPFAM" id="SSF46934">
    <property type="entry name" value="UBA-like"/>
    <property type="match status" value="1"/>
</dbReference>
<gene>
    <name evidence="12" type="ORF">XNOV1_A017125</name>
</gene>
<evidence type="ECO:0000256" key="10">
    <source>
        <dbReference type="SAM" id="MobiDB-lite"/>
    </source>
</evidence>
<evidence type="ECO:0000259" key="11">
    <source>
        <dbReference type="PROSITE" id="PS50809"/>
    </source>
</evidence>
<feature type="compositionally biased region" description="Low complexity" evidence="10">
    <location>
        <begin position="231"/>
        <end position="241"/>
    </location>
</feature>
<evidence type="ECO:0000256" key="8">
    <source>
        <dbReference type="ARBA" id="ARBA00034363"/>
    </source>
</evidence>
<dbReference type="Gene3D" id="1.10.8.10">
    <property type="entry name" value="DNA helicase RuvA subunit, C-terminal domain"/>
    <property type="match status" value="1"/>
</dbReference>
<dbReference type="GO" id="GO:0007281">
    <property type="term" value="P:germ cell development"/>
    <property type="evidence" value="ECO:0007669"/>
    <property type="project" value="TreeGrafter"/>
</dbReference>